<sequence length="249" mass="27606">MTATEETEPLISSRSVASGGDKTQTISYNTISLEGRSDERTGVSCRAGSEEDASSFKLKSILHGSYAVVAPPATLTIPPRSTENESITYTWSDLNVYADRMNEKPWEMFSKRRKPTERRHLLKDGTIRVDENVIAVCGVAYPGELLVIMGSSGAGKTTLLNALTFRSGRGVTASGVMAANGRRVSSTILTSRTAYVQQDDLFVGTLTVKEHLLFQAMVRMDRRIPMEQRFDRVHQVINEVYRISTYKCL</sequence>
<reference evidence="9" key="1">
    <citation type="submission" date="2019-11" db="EMBL/GenBank/DDBJ databases">
        <title>The nuclear and mitochondrial genomes of Frieseomelitta varia - a highly eusocial stingless bee (Meliponini) with a permanently sterile worker caste.</title>
        <authorList>
            <person name="Freitas F.C.P."/>
            <person name="Lourenco A.P."/>
            <person name="Nunes F.M.F."/>
            <person name="Paschoal A.R."/>
            <person name="Abreu F.C.P."/>
            <person name="Barbin F.O."/>
            <person name="Bataglia L."/>
            <person name="Cardoso-Junior C.A.M."/>
            <person name="Cervoni M.S."/>
            <person name="Silva S.R."/>
            <person name="Dalarmi F."/>
            <person name="Del Lama M.A."/>
            <person name="Depintor T.S."/>
            <person name="Ferreira K.M."/>
            <person name="Goria P.S."/>
            <person name="Jaskot M.C."/>
            <person name="Lago D.C."/>
            <person name="Luna-Lucena D."/>
            <person name="Moda L.M."/>
            <person name="Nascimento L."/>
            <person name="Pedrino M."/>
            <person name="Rabico F.O."/>
            <person name="Sanches F.C."/>
            <person name="Santos D.E."/>
            <person name="Santos C.G."/>
            <person name="Vieira J."/>
            <person name="Lopes T.F."/>
            <person name="Barchuk A.R."/>
            <person name="Hartfelder K."/>
            <person name="Simoes Z.L.P."/>
            <person name="Bitondi M.M.G."/>
            <person name="Pinheiro D.G."/>
        </authorList>
    </citation>
    <scope>NUCLEOTIDE SEQUENCE</scope>
    <source>
        <strain evidence="9">USP_RPSP 00005682</strain>
        <tissue evidence="9">Whole individual</tissue>
    </source>
</reference>
<keyword evidence="4" id="KW-0812">Transmembrane</keyword>
<dbReference type="Gene3D" id="3.40.50.300">
    <property type="entry name" value="P-loop containing nucleotide triphosphate hydrolases"/>
    <property type="match status" value="1"/>
</dbReference>
<proteinExistence type="inferred from homology"/>
<dbReference type="PANTHER" id="PTHR48041">
    <property type="entry name" value="ABC TRANSPORTER G FAMILY MEMBER 28"/>
    <property type="match status" value="1"/>
</dbReference>
<dbReference type="SUPFAM" id="SSF52540">
    <property type="entry name" value="P-loop containing nucleoside triphosphate hydrolases"/>
    <property type="match status" value="1"/>
</dbReference>
<evidence type="ECO:0000313" key="10">
    <source>
        <dbReference type="Proteomes" id="UP000655588"/>
    </source>
</evidence>
<evidence type="ECO:0000256" key="1">
    <source>
        <dbReference type="ARBA" id="ARBA00004141"/>
    </source>
</evidence>
<comment type="similarity">
    <text evidence="2">Belongs to the ABC transporter superfamily. ABCG family. Eye pigment precursor importer (TC 3.A.1.204) subfamily.</text>
</comment>
<dbReference type="AlphaFoldDB" id="A0A833RQD8"/>
<dbReference type="EMBL" id="WNWW01000850">
    <property type="protein sequence ID" value="KAF3421561.1"/>
    <property type="molecule type" value="Genomic_DNA"/>
</dbReference>
<evidence type="ECO:0000313" key="9">
    <source>
        <dbReference type="EMBL" id="KAF3421561.1"/>
    </source>
</evidence>
<keyword evidence="5" id="KW-1133">Transmembrane helix</keyword>
<evidence type="ECO:0000259" key="8">
    <source>
        <dbReference type="Pfam" id="PF00005"/>
    </source>
</evidence>
<comment type="subcellular location">
    <subcellularLocation>
        <location evidence="1">Membrane</location>
        <topology evidence="1">Multi-pass membrane protein</topology>
    </subcellularLocation>
</comment>
<dbReference type="InterPro" id="IPR027417">
    <property type="entry name" value="P-loop_NTPase"/>
</dbReference>
<evidence type="ECO:0000256" key="5">
    <source>
        <dbReference type="ARBA" id="ARBA00022989"/>
    </source>
</evidence>
<feature type="domain" description="ABC transporter" evidence="8">
    <location>
        <begin position="141"/>
        <end position="238"/>
    </location>
</feature>
<dbReference type="GO" id="GO:0042626">
    <property type="term" value="F:ATPase-coupled transmembrane transporter activity"/>
    <property type="evidence" value="ECO:0007669"/>
    <property type="project" value="TreeGrafter"/>
</dbReference>
<gene>
    <name evidence="9" type="ORF">E2986_13332</name>
</gene>
<protein>
    <recommendedName>
        <fullName evidence="8">ABC transporter domain-containing protein</fullName>
    </recommendedName>
</protein>
<dbReference type="PANTHER" id="PTHR48041:SF129">
    <property type="entry name" value="PROTEIN WHITE"/>
    <property type="match status" value="1"/>
</dbReference>
<name>A0A833RQD8_9HYME</name>
<dbReference type="Proteomes" id="UP000655588">
    <property type="component" value="Unassembled WGS sequence"/>
</dbReference>
<evidence type="ECO:0000256" key="3">
    <source>
        <dbReference type="ARBA" id="ARBA00022448"/>
    </source>
</evidence>
<keyword evidence="3" id="KW-0813">Transport</keyword>
<dbReference type="GO" id="GO:0005886">
    <property type="term" value="C:plasma membrane"/>
    <property type="evidence" value="ECO:0007669"/>
    <property type="project" value="TreeGrafter"/>
</dbReference>
<comment type="caution">
    <text evidence="9">The sequence shown here is derived from an EMBL/GenBank/DDBJ whole genome shotgun (WGS) entry which is preliminary data.</text>
</comment>
<dbReference type="GO" id="GO:0005524">
    <property type="term" value="F:ATP binding"/>
    <property type="evidence" value="ECO:0007669"/>
    <property type="project" value="InterPro"/>
</dbReference>
<keyword evidence="10" id="KW-1185">Reference proteome</keyword>
<dbReference type="GO" id="GO:0030659">
    <property type="term" value="C:cytoplasmic vesicle membrane"/>
    <property type="evidence" value="ECO:0007669"/>
    <property type="project" value="TreeGrafter"/>
</dbReference>
<dbReference type="InterPro" id="IPR003439">
    <property type="entry name" value="ABC_transporter-like_ATP-bd"/>
</dbReference>
<keyword evidence="6" id="KW-0472">Membrane</keyword>
<accession>A0A833RQD8</accession>
<evidence type="ECO:0000256" key="6">
    <source>
        <dbReference type="ARBA" id="ARBA00023136"/>
    </source>
</evidence>
<dbReference type="Pfam" id="PF00005">
    <property type="entry name" value="ABC_tran"/>
    <property type="match status" value="1"/>
</dbReference>
<dbReference type="InterPro" id="IPR050352">
    <property type="entry name" value="ABCG_transporters"/>
</dbReference>
<feature type="compositionally biased region" description="Polar residues" evidence="7">
    <location>
        <begin position="9"/>
        <end position="23"/>
    </location>
</feature>
<evidence type="ECO:0000256" key="4">
    <source>
        <dbReference type="ARBA" id="ARBA00022692"/>
    </source>
</evidence>
<organism evidence="9 10">
    <name type="scientific">Frieseomelitta varia</name>
    <dbReference type="NCBI Taxonomy" id="561572"/>
    <lineage>
        <taxon>Eukaryota</taxon>
        <taxon>Metazoa</taxon>
        <taxon>Ecdysozoa</taxon>
        <taxon>Arthropoda</taxon>
        <taxon>Hexapoda</taxon>
        <taxon>Insecta</taxon>
        <taxon>Pterygota</taxon>
        <taxon>Neoptera</taxon>
        <taxon>Endopterygota</taxon>
        <taxon>Hymenoptera</taxon>
        <taxon>Apocrita</taxon>
        <taxon>Aculeata</taxon>
        <taxon>Apoidea</taxon>
        <taxon>Anthophila</taxon>
        <taxon>Apidae</taxon>
        <taxon>Frieseomelitta</taxon>
    </lineage>
</organism>
<evidence type="ECO:0000256" key="2">
    <source>
        <dbReference type="ARBA" id="ARBA00005814"/>
    </source>
</evidence>
<evidence type="ECO:0000256" key="7">
    <source>
        <dbReference type="SAM" id="MobiDB-lite"/>
    </source>
</evidence>
<feature type="region of interest" description="Disordered" evidence="7">
    <location>
        <begin position="1"/>
        <end position="23"/>
    </location>
</feature>
<dbReference type="GO" id="GO:0016887">
    <property type="term" value="F:ATP hydrolysis activity"/>
    <property type="evidence" value="ECO:0007669"/>
    <property type="project" value="InterPro"/>
</dbReference>